<gene>
    <name evidence="4" type="ORF">KUTeg_021273</name>
</gene>
<dbReference type="InterPro" id="IPR000742">
    <property type="entry name" value="EGF"/>
</dbReference>
<reference evidence="4 5" key="1">
    <citation type="submission" date="2022-12" db="EMBL/GenBank/DDBJ databases">
        <title>Chromosome-level genome of Tegillarca granosa.</title>
        <authorList>
            <person name="Kim J."/>
        </authorList>
    </citation>
    <scope>NUCLEOTIDE SEQUENCE [LARGE SCALE GENOMIC DNA]</scope>
    <source>
        <strain evidence="4">Teg-2019</strain>
        <tissue evidence="4">Adductor muscle</tissue>
    </source>
</reference>
<keyword evidence="1" id="KW-0245">EGF-like domain</keyword>
<dbReference type="PROSITE" id="PS50026">
    <property type="entry name" value="EGF_3"/>
    <property type="match status" value="1"/>
</dbReference>
<dbReference type="InterPro" id="IPR036508">
    <property type="entry name" value="Chitin-bd_dom_sf"/>
</dbReference>
<dbReference type="SUPFAM" id="SSF57196">
    <property type="entry name" value="EGF/Laminin"/>
    <property type="match status" value="1"/>
</dbReference>
<name>A0ABQ9EAB6_TEGGR</name>
<evidence type="ECO:0000313" key="5">
    <source>
        <dbReference type="Proteomes" id="UP001217089"/>
    </source>
</evidence>
<evidence type="ECO:0000313" key="4">
    <source>
        <dbReference type="EMBL" id="KAJ8302286.1"/>
    </source>
</evidence>
<dbReference type="EMBL" id="JARBDR010000918">
    <property type="protein sequence ID" value="KAJ8302286.1"/>
    <property type="molecule type" value="Genomic_DNA"/>
</dbReference>
<sequence>MQRATLTPCMSFPCKNGGICKNSFDGKSYECICPNKYSGETCQKELSVEERCKNDPSLIIPHPVHCHQYYNCSIKYKKVPMFFEQHLSECNYPFQFSTEAKSCRNYTEVQCKGRKEEPEGFKKGGYLKNMCPISSCEPCYIDYPSCKSYVDGLHEHSYKKRPWFMICNKERVVATGLCPYNKDARAQSNPIDGKCATE</sequence>
<keyword evidence="1" id="KW-1015">Disulfide bond</keyword>
<dbReference type="Gene3D" id="2.10.25.10">
    <property type="entry name" value="Laminin"/>
    <property type="match status" value="1"/>
</dbReference>
<keyword evidence="5" id="KW-1185">Reference proteome</keyword>
<dbReference type="PROSITE" id="PS50940">
    <property type="entry name" value="CHIT_BIND_II"/>
    <property type="match status" value="1"/>
</dbReference>
<dbReference type="SMART" id="SM00181">
    <property type="entry name" value="EGF"/>
    <property type="match status" value="1"/>
</dbReference>
<comment type="caution">
    <text evidence="4">The sequence shown here is derived from an EMBL/GenBank/DDBJ whole genome shotgun (WGS) entry which is preliminary data.</text>
</comment>
<dbReference type="Proteomes" id="UP001217089">
    <property type="component" value="Unassembled WGS sequence"/>
</dbReference>
<dbReference type="Pfam" id="PF00008">
    <property type="entry name" value="EGF"/>
    <property type="match status" value="1"/>
</dbReference>
<organism evidence="4 5">
    <name type="scientific">Tegillarca granosa</name>
    <name type="common">Malaysian cockle</name>
    <name type="synonym">Anadara granosa</name>
    <dbReference type="NCBI Taxonomy" id="220873"/>
    <lineage>
        <taxon>Eukaryota</taxon>
        <taxon>Metazoa</taxon>
        <taxon>Spiralia</taxon>
        <taxon>Lophotrochozoa</taxon>
        <taxon>Mollusca</taxon>
        <taxon>Bivalvia</taxon>
        <taxon>Autobranchia</taxon>
        <taxon>Pteriomorphia</taxon>
        <taxon>Arcoida</taxon>
        <taxon>Arcoidea</taxon>
        <taxon>Arcidae</taxon>
        <taxon>Tegillarca</taxon>
    </lineage>
</organism>
<feature type="disulfide bond" evidence="1">
    <location>
        <begin position="14"/>
        <end position="31"/>
    </location>
</feature>
<proteinExistence type="predicted"/>
<protein>
    <submittedName>
        <fullName evidence="4">Uncharacterized protein</fullName>
    </submittedName>
</protein>
<dbReference type="CDD" id="cd00054">
    <property type="entry name" value="EGF_CA"/>
    <property type="match status" value="1"/>
</dbReference>
<evidence type="ECO:0000256" key="1">
    <source>
        <dbReference type="PROSITE-ProRule" id="PRU00076"/>
    </source>
</evidence>
<feature type="domain" description="Chitin-binding type-2" evidence="3">
    <location>
        <begin position="49"/>
        <end position="113"/>
    </location>
</feature>
<dbReference type="PROSITE" id="PS00022">
    <property type="entry name" value="EGF_1"/>
    <property type="match status" value="1"/>
</dbReference>
<dbReference type="SUPFAM" id="SSF57625">
    <property type="entry name" value="Invertebrate chitin-binding proteins"/>
    <property type="match status" value="1"/>
</dbReference>
<dbReference type="InterPro" id="IPR002557">
    <property type="entry name" value="Chitin-bd_dom"/>
</dbReference>
<comment type="caution">
    <text evidence="1">Lacks conserved residue(s) required for the propagation of feature annotation.</text>
</comment>
<accession>A0ABQ9EAB6</accession>
<feature type="domain" description="EGF-like" evidence="2">
    <location>
        <begin position="5"/>
        <end position="43"/>
    </location>
</feature>
<feature type="disulfide bond" evidence="1">
    <location>
        <begin position="33"/>
        <end position="42"/>
    </location>
</feature>
<evidence type="ECO:0000259" key="3">
    <source>
        <dbReference type="PROSITE" id="PS50940"/>
    </source>
</evidence>
<evidence type="ECO:0000259" key="2">
    <source>
        <dbReference type="PROSITE" id="PS50026"/>
    </source>
</evidence>